<name>A0A380P0X1_STRGR</name>
<organism evidence="2 3">
    <name type="scientific">Streptomyces griseus</name>
    <dbReference type="NCBI Taxonomy" id="1911"/>
    <lineage>
        <taxon>Bacteria</taxon>
        <taxon>Bacillati</taxon>
        <taxon>Actinomycetota</taxon>
        <taxon>Actinomycetes</taxon>
        <taxon>Kitasatosporales</taxon>
        <taxon>Streptomycetaceae</taxon>
        <taxon>Streptomyces</taxon>
    </lineage>
</organism>
<feature type="compositionally biased region" description="Gly residues" evidence="1">
    <location>
        <begin position="29"/>
        <end position="43"/>
    </location>
</feature>
<accession>A0A380P0X1</accession>
<evidence type="ECO:0000313" key="3">
    <source>
        <dbReference type="Proteomes" id="UP000254150"/>
    </source>
</evidence>
<evidence type="ECO:0000256" key="1">
    <source>
        <dbReference type="SAM" id="MobiDB-lite"/>
    </source>
</evidence>
<feature type="region of interest" description="Disordered" evidence="1">
    <location>
        <begin position="1"/>
        <end position="51"/>
    </location>
</feature>
<dbReference type="Proteomes" id="UP000254150">
    <property type="component" value="Unassembled WGS sequence"/>
</dbReference>
<dbReference type="AlphaFoldDB" id="A0A380P0X1"/>
<gene>
    <name evidence="2" type="ORF">NCTC7807_03419</name>
</gene>
<protein>
    <submittedName>
        <fullName evidence="2">Uncharacterized protein</fullName>
    </submittedName>
</protein>
<evidence type="ECO:0000313" key="2">
    <source>
        <dbReference type="EMBL" id="SUP57881.1"/>
    </source>
</evidence>
<sequence>MTSGLVGPAEPYAPDSGDVSRETSPGVRGLPGLGLSAGAGVSRGGTRERQA</sequence>
<reference evidence="2 3" key="1">
    <citation type="submission" date="2018-06" db="EMBL/GenBank/DDBJ databases">
        <authorList>
            <consortium name="Pathogen Informatics"/>
            <person name="Doyle S."/>
        </authorList>
    </citation>
    <scope>NUCLEOTIDE SEQUENCE [LARGE SCALE GENOMIC DNA]</scope>
    <source>
        <strain evidence="2 3">NCTC7807</strain>
    </source>
</reference>
<dbReference type="EMBL" id="UHID01000006">
    <property type="protein sequence ID" value="SUP57881.1"/>
    <property type="molecule type" value="Genomic_DNA"/>
</dbReference>
<proteinExistence type="predicted"/>